<reference evidence="1" key="1">
    <citation type="submission" date="2018-05" db="EMBL/GenBank/DDBJ databases">
        <authorList>
            <person name="Lanie J.A."/>
            <person name="Ng W.-L."/>
            <person name="Kazmierczak K.M."/>
            <person name="Andrzejewski T.M."/>
            <person name="Davidsen T.M."/>
            <person name="Wayne K.J."/>
            <person name="Tettelin H."/>
            <person name="Glass J.I."/>
            <person name="Rusch D."/>
            <person name="Podicherti R."/>
            <person name="Tsui H.-C.T."/>
            <person name="Winkler M.E."/>
        </authorList>
    </citation>
    <scope>NUCLEOTIDE SEQUENCE</scope>
</reference>
<sequence length="121" mass="13981">MRRNLNIKFLKTEDKLIMRDRKIKILFVIPSSMPADEQEAFLNKTSILRVPIFSMPLGILDLAAYLLKNLSNIEIKILDFGKDLYKIYQNQEKTPSMSVDEFISSRLDSLDFKPDIVGISI</sequence>
<proteinExistence type="predicted"/>
<protein>
    <submittedName>
        <fullName evidence="1">Uncharacterized protein</fullName>
    </submittedName>
</protein>
<dbReference type="AlphaFoldDB" id="A0A382DPC4"/>
<accession>A0A382DPC4</accession>
<gene>
    <name evidence="1" type="ORF">METZ01_LOCUS193164</name>
</gene>
<evidence type="ECO:0000313" key="1">
    <source>
        <dbReference type="EMBL" id="SVB40310.1"/>
    </source>
</evidence>
<feature type="non-terminal residue" evidence="1">
    <location>
        <position position="121"/>
    </location>
</feature>
<name>A0A382DPC4_9ZZZZ</name>
<organism evidence="1">
    <name type="scientific">marine metagenome</name>
    <dbReference type="NCBI Taxonomy" id="408172"/>
    <lineage>
        <taxon>unclassified sequences</taxon>
        <taxon>metagenomes</taxon>
        <taxon>ecological metagenomes</taxon>
    </lineage>
</organism>
<dbReference type="EMBL" id="UINC01040437">
    <property type="protein sequence ID" value="SVB40310.1"/>
    <property type="molecule type" value="Genomic_DNA"/>
</dbReference>